<dbReference type="NCBIfam" id="TIGR00756">
    <property type="entry name" value="PPR"/>
    <property type="match status" value="2"/>
</dbReference>
<feature type="repeat" description="PPR" evidence="2">
    <location>
        <begin position="44"/>
        <end position="78"/>
    </location>
</feature>
<evidence type="ECO:0000256" key="2">
    <source>
        <dbReference type="PROSITE-ProRule" id="PRU00708"/>
    </source>
</evidence>
<accession>D8RZB7</accession>
<keyword evidence="1" id="KW-0677">Repeat</keyword>
<feature type="repeat" description="PPR" evidence="2">
    <location>
        <begin position="176"/>
        <end position="210"/>
    </location>
</feature>
<gene>
    <name evidence="3" type="ORF">SELMODRAFT_104848</name>
</gene>
<dbReference type="InParanoid" id="D8RZB7"/>
<reference evidence="3 4" key="1">
    <citation type="journal article" date="2011" name="Science">
        <title>The Selaginella genome identifies genetic changes associated with the evolution of vascular plants.</title>
        <authorList>
            <person name="Banks J.A."/>
            <person name="Nishiyama T."/>
            <person name="Hasebe M."/>
            <person name="Bowman J.L."/>
            <person name="Gribskov M."/>
            <person name="dePamphilis C."/>
            <person name="Albert V.A."/>
            <person name="Aono N."/>
            <person name="Aoyama T."/>
            <person name="Ambrose B.A."/>
            <person name="Ashton N.W."/>
            <person name="Axtell M.J."/>
            <person name="Barker E."/>
            <person name="Barker M.S."/>
            <person name="Bennetzen J.L."/>
            <person name="Bonawitz N.D."/>
            <person name="Chapple C."/>
            <person name="Cheng C."/>
            <person name="Correa L.G."/>
            <person name="Dacre M."/>
            <person name="DeBarry J."/>
            <person name="Dreyer I."/>
            <person name="Elias M."/>
            <person name="Engstrom E.M."/>
            <person name="Estelle M."/>
            <person name="Feng L."/>
            <person name="Finet C."/>
            <person name="Floyd S.K."/>
            <person name="Frommer W.B."/>
            <person name="Fujita T."/>
            <person name="Gramzow L."/>
            <person name="Gutensohn M."/>
            <person name="Harholt J."/>
            <person name="Hattori M."/>
            <person name="Heyl A."/>
            <person name="Hirai T."/>
            <person name="Hiwatashi Y."/>
            <person name="Ishikawa M."/>
            <person name="Iwata M."/>
            <person name="Karol K.G."/>
            <person name="Koehler B."/>
            <person name="Kolukisaoglu U."/>
            <person name="Kubo M."/>
            <person name="Kurata T."/>
            <person name="Lalonde S."/>
            <person name="Li K."/>
            <person name="Li Y."/>
            <person name="Litt A."/>
            <person name="Lyons E."/>
            <person name="Manning G."/>
            <person name="Maruyama T."/>
            <person name="Michael T.P."/>
            <person name="Mikami K."/>
            <person name="Miyazaki S."/>
            <person name="Morinaga S."/>
            <person name="Murata T."/>
            <person name="Mueller-Roeber B."/>
            <person name="Nelson D.R."/>
            <person name="Obara M."/>
            <person name="Oguri Y."/>
            <person name="Olmstead R.G."/>
            <person name="Onodera N."/>
            <person name="Petersen B.L."/>
            <person name="Pils B."/>
            <person name="Prigge M."/>
            <person name="Rensing S.A."/>
            <person name="Riano-Pachon D.M."/>
            <person name="Roberts A.W."/>
            <person name="Sato Y."/>
            <person name="Scheller H.V."/>
            <person name="Schulz B."/>
            <person name="Schulz C."/>
            <person name="Shakirov E.V."/>
            <person name="Shibagaki N."/>
            <person name="Shinohara N."/>
            <person name="Shippen D.E."/>
            <person name="Soerensen I."/>
            <person name="Sotooka R."/>
            <person name="Sugimoto N."/>
            <person name="Sugita M."/>
            <person name="Sumikawa N."/>
            <person name="Tanurdzic M."/>
            <person name="Theissen G."/>
            <person name="Ulvskov P."/>
            <person name="Wakazuki S."/>
            <person name="Weng J.K."/>
            <person name="Willats W.W."/>
            <person name="Wipf D."/>
            <person name="Wolf P.G."/>
            <person name="Yang L."/>
            <person name="Zimmer A.D."/>
            <person name="Zhu Q."/>
            <person name="Mitros T."/>
            <person name="Hellsten U."/>
            <person name="Loque D."/>
            <person name="Otillar R."/>
            <person name="Salamov A."/>
            <person name="Schmutz J."/>
            <person name="Shapiro H."/>
            <person name="Lindquist E."/>
            <person name="Lucas S."/>
            <person name="Rokhsar D."/>
            <person name="Grigoriev I.V."/>
        </authorList>
    </citation>
    <scope>NUCLEOTIDE SEQUENCE [LARGE SCALE GENOMIC DNA]</scope>
</reference>
<dbReference type="eggNOG" id="KOG4197">
    <property type="taxonomic scope" value="Eukaryota"/>
</dbReference>
<dbReference type="KEGG" id="smo:SELMODRAFT_104848"/>
<dbReference type="GO" id="GO:0009451">
    <property type="term" value="P:RNA modification"/>
    <property type="evidence" value="ECO:0000318"/>
    <property type="project" value="GO_Central"/>
</dbReference>
<dbReference type="Pfam" id="PF13041">
    <property type="entry name" value="PPR_2"/>
    <property type="match status" value="1"/>
</dbReference>
<evidence type="ECO:0008006" key="5">
    <source>
        <dbReference type="Google" id="ProtNLM"/>
    </source>
</evidence>
<dbReference type="AlphaFoldDB" id="D8RZB7"/>
<dbReference type="InterPro" id="IPR046960">
    <property type="entry name" value="PPR_At4g14850-like_plant"/>
</dbReference>
<evidence type="ECO:0000256" key="1">
    <source>
        <dbReference type="ARBA" id="ARBA00022737"/>
    </source>
</evidence>
<proteinExistence type="predicted"/>
<keyword evidence="4" id="KW-1185">Reference proteome</keyword>
<dbReference type="FunFam" id="1.25.40.10:FF:000348">
    <property type="entry name" value="Pentatricopeptide repeat-containing protein chloroplastic"/>
    <property type="match status" value="1"/>
</dbReference>
<dbReference type="HOGENOM" id="CLU_002706_0_0_1"/>
<dbReference type="InterPro" id="IPR011990">
    <property type="entry name" value="TPR-like_helical_dom_sf"/>
</dbReference>
<dbReference type="FunFam" id="1.25.40.10:FF:000158">
    <property type="entry name" value="pentatricopeptide repeat-containing protein At2g33680"/>
    <property type="match status" value="1"/>
</dbReference>
<dbReference type="Gene3D" id="1.25.40.10">
    <property type="entry name" value="Tetratricopeptide repeat domain"/>
    <property type="match status" value="2"/>
</dbReference>
<evidence type="ECO:0000313" key="4">
    <source>
        <dbReference type="Proteomes" id="UP000001514"/>
    </source>
</evidence>
<dbReference type="GO" id="GO:0048731">
    <property type="term" value="P:system development"/>
    <property type="evidence" value="ECO:0007669"/>
    <property type="project" value="UniProtKB-ARBA"/>
</dbReference>
<dbReference type="EMBL" id="GL377595">
    <property type="protein sequence ID" value="EFJ22583.1"/>
    <property type="molecule type" value="Genomic_DNA"/>
</dbReference>
<dbReference type="GO" id="GO:0003723">
    <property type="term" value="F:RNA binding"/>
    <property type="evidence" value="ECO:0007669"/>
    <property type="project" value="InterPro"/>
</dbReference>
<organism evidence="4">
    <name type="scientific">Selaginella moellendorffii</name>
    <name type="common">Spikemoss</name>
    <dbReference type="NCBI Taxonomy" id="88036"/>
    <lineage>
        <taxon>Eukaryota</taxon>
        <taxon>Viridiplantae</taxon>
        <taxon>Streptophyta</taxon>
        <taxon>Embryophyta</taxon>
        <taxon>Tracheophyta</taxon>
        <taxon>Lycopodiopsida</taxon>
        <taxon>Selaginellales</taxon>
        <taxon>Selaginellaceae</taxon>
        <taxon>Selaginella</taxon>
    </lineage>
</organism>
<dbReference type="PROSITE" id="PS51375">
    <property type="entry name" value="PPR"/>
    <property type="match status" value="4"/>
</dbReference>
<dbReference type="PANTHER" id="PTHR24015">
    <property type="entry name" value="OS07G0578800 PROTEIN-RELATED"/>
    <property type="match status" value="1"/>
</dbReference>
<dbReference type="Gramene" id="EFJ22583">
    <property type="protein sequence ID" value="EFJ22583"/>
    <property type="gene ID" value="SELMODRAFT_104848"/>
</dbReference>
<dbReference type="Pfam" id="PF01535">
    <property type="entry name" value="PPR"/>
    <property type="match status" value="4"/>
</dbReference>
<dbReference type="OMA" id="ACLFHEM"/>
<protein>
    <recommendedName>
        <fullName evidence="5">Pentacotripeptide-repeat region of PRORP domain-containing protein</fullName>
    </recommendedName>
</protein>
<feature type="repeat" description="PPR" evidence="2">
    <location>
        <begin position="106"/>
        <end position="140"/>
    </location>
</feature>
<evidence type="ECO:0000313" key="3">
    <source>
        <dbReference type="EMBL" id="EFJ22583.1"/>
    </source>
</evidence>
<dbReference type="Proteomes" id="UP000001514">
    <property type="component" value="Unassembled WGS sequence"/>
</dbReference>
<feature type="repeat" description="PPR" evidence="2">
    <location>
        <begin position="213"/>
        <end position="247"/>
    </location>
</feature>
<dbReference type="PANTHER" id="PTHR24015:SF548">
    <property type="entry name" value="OS08G0340900 PROTEIN"/>
    <property type="match status" value="1"/>
</dbReference>
<dbReference type="InterPro" id="IPR002885">
    <property type="entry name" value="PPR_rpt"/>
</dbReference>
<sequence>MLLQGLKPDAVAFLPVLEACAALERLKDGLLLHGYILEAGLVVDSALGNSIINLYGKCGSFSEAQEVFDRMPHKNLIVGNATVNMYGKCGSLEDAYAVFDRMPARDVITWNAIISAYAHQAHHREPLVLFERMEAEDVTPNKVTFVTVLYACAKLKALEEGRAIHARVSEAGLASEVIVGTALVNLYAKCGWLDEAREIFDSMRREDVISSRDMVLWTSMMVAYARNAQGWKALEIFWLLQQEGLIPDDVVFVALLSACSSVGAIDEALEFFACMTLDYGLEAGKHHLGCVIDLLGRTGRLAEAEETMKAAKKFSDKEDDPVMWMSILGGCSIHQEVERGCRAMKKIFGQEDQAAALVMLSNMHRVSTTYH</sequence>
<name>D8RZB7_SELML</name>